<evidence type="ECO:0000256" key="1">
    <source>
        <dbReference type="SAM" id="MobiDB-lite"/>
    </source>
</evidence>
<organism evidence="2 3">
    <name type="scientific">Solea senegalensis</name>
    <name type="common">Senegalese sole</name>
    <dbReference type="NCBI Taxonomy" id="28829"/>
    <lineage>
        <taxon>Eukaryota</taxon>
        <taxon>Metazoa</taxon>
        <taxon>Chordata</taxon>
        <taxon>Craniata</taxon>
        <taxon>Vertebrata</taxon>
        <taxon>Euteleostomi</taxon>
        <taxon>Actinopterygii</taxon>
        <taxon>Neopterygii</taxon>
        <taxon>Teleostei</taxon>
        <taxon>Neoteleostei</taxon>
        <taxon>Acanthomorphata</taxon>
        <taxon>Carangaria</taxon>
        <taxon>Pleuronectiformes</taxon>
        <taxon>Pleuronectoidei</taxon>
        <taxon>Soleidae</taxon>
        <taxon>Solea</taxon>
    </lineage>
</organism>
<dbReference type="AlphaFoldDB" id="A0AAV6PJ72"/>
<proteinExistence type="predicted"/>
<keyword evidence="3" id="KW-1185">Reference proteome</keyword>
<feature type="compositionally biased region" description="Basic residues" evidence="1">
    <location>
        <begin position="213"/>
        <end position="225"/>
    </location>
</feature>
<evidence type="ECO:0000313" key="3">
    <source>
        <dbReference type="Proteomes" id="UP000693946"/>
    </source>
</evidence>
<feature type="compositionally biased region" description="Basic residues" evidence="1">
    <location>
        <begin position="30"/>
        <end position="44"/>
    </location>
</feature>
<dbReference type="Proteomes" id="UP000693946">
    <property type="component" value="Unassembled WGS sequence"/>
</dbReference>
<dbReference type="EMBL" id="JAGKHQ010000764">
    <property type="protein sequence ID" value="KAG7465383.1"/>
    <property type="molecule type" value="Genomic_DNA"/>
</dbReference>
<feature type="region of interest" description="Disordered" evidence="1">
    <location>
        <begin position="213"/>
        <end position="282"/>
    </location>
</feature>
<sequence length="298" mass="33914">MYPQRSTRLKRSIQKSPQRSRSPDEDVTQHKLRGKRPKTGRRRNKVGDGAVTIDERSNQDISDAGGVNHVAKEDEGSIIVLADYGIESDEDSGSVNSSIVSGPSFLSHTTPKERGTSLHMCSACLKLYHKAEKMNVPMKDKLLDNDPMSLTCDQWVLMKKWRPRRMSKTRGTLLIHIQLVKKGVKQSEQHKVESSVCLRSHTFLQRNLRRCKRVPVKKGKKRRKRRTDDSQGSRVAKQPRLRSNKGRHGRISNSSADDGSLNKSCSHSSHEERLAGPAPWKQQHNCQRNTLMRWRGIV</sequence>
<evidence type="ECO:0000313" key="2">
    <source>
        <dbReference type="EMBL" id="KAG7465383.1"/>
    </source>
</evidence>
<reference evidence="2 3" key="1">
    <citation type="journal article" date="2021" name="Sci. Rep.">
        <title>Chromosome anchoring in Senegalese sole (Solea senegalensis) reveals sex-associated markers and genome rearrangements in flatfish.</title>
        <authorList>
            <person name="Guerrero-Cozar I."/>
            <person name="Gomez-Garrido J."/>
            <person name="Berbel C."/>
            <person name="Martinez-Blanch J.F."/>
            <person name="Alioto T."/>
            <person name="Claros M.G."/>
            <person name="Gagnaire P.A."/>
            <person name="Manchado M."/>
        </authorList>
    </citation>
    <scope>NUCLEOTIDE SEQUENCE [LARGE SCALE GENOMIC DNA]</scope>
    <source>
        <strain evidence="2">Sse05_10M</strain>
    </source>
</reference>
<accession>A0AAV6PJ72</accession>
<protein>
    <submittedName>
        <fullName evidence="2">Uncharacterized protein</fullName>
    </submittedName>
</protein>
<feature type="compositionally biased region" description="Polar residues" evidence="1">
    <location>
        <begin position="251"/>
        <end position="267"/>
    </location>
</feature>
<gene>
    <name evidence="2" type="ORF">JOB18_025994</name>
</gene>
<feature type="compositionally biased region" description="Basic residues" evidence="1">
    <location>
        <begin position="237"/>
        <end position="250"/>
    </location>
</feature>
<comment type="caution">
    <text evidence="2">The sequence shown here is derived from an EMBL/GenBank/DDBJ whole genome shotgun (WGS) entry which is preliminary data.</text>
</comment>
<name>A0AAV6PJ72_SOLSE</name>
<feature type="region of interest" description="Disordered" evidence="1">
    <location>
        <begin position="1"/>
        <end position="49"/>
    </location>
</feature>